<dbReference type="Proteomes" id="UP000694867">
    <property type="component" value="Unplaced"/>
</dbReference>
<dbReference type="PANTHER" id="PTHR13318">
    <property type="entry name" value="PARTNER OF PAIRED, ISOFORM B-RELATED"/>
    <property type="match status" value="1"/>
</dbReference>
<name>A0AAJ7L4B8_9ACAR</name>
<gene>
    <name evidence="3" type="primary">LOC100903465</name>
</gene>
<dbReference type="RefSeq" id="XP_018495389.1">
    <property type="nucleotide sequence ID" value="XM_018639873.1"/>
</dbReference>
<dbReference type="InterPro" id="IPR006553">
    <property type="entry name" value="Leu-rich_rpt_Cys-con_subtyp"/>
</dbReference>
<reference evidence="3" key="1">
    <citation type="submission" date="2025-08" db="UniProtKB">
        <authorList>
            <consortium name="RefSeq"/>
        </authorList>
    </citation>
    <scope>IDENTIFICATION</scope>
</reference>
<dbReference type="GO" id="GO:0019005">
    <property type="term" value="C:SCF ubiquitin ligase complex"/>
    <property type="evidence" value="ECO:0007669"/>
    <property type="project" value="TreeGrafter"/>
</dbReference>
<proteinExistence type="predicted"/>
<dbReference type="InterPro" id="IPR032675">
    <property type="entry name" value="LRR_dom_sf"/>
</dbReference>
<dbReference type="KEGG" id="goe:100903465"/>
<accession>A0AAJ7L4B8</accession>
<dbReference type="SUPFAM" id="SSF52047">
    <property type="entry name" value="RNI-like"/>
    <property type="match status" value="2"/>
</dbReference>
<sequence>MGPPTRDIDIKKYSEGFWSVIGGSVRELMLDECNWRSRVFYSILGQCSQLEGLHIYLGERSLLEMSPEQVEKFSSMRSSVKHLTLLASKQATAPLTPTIFGQLLSTMPALNSLQIEWCTTPFVKSVLSNLVESGRRLKLFRIKGTLLVDEGLVGFLEANADHLEDLRLESCVKLTARVFAAISKCTALRNLSLVEAVASEDSHLDDLRAHSPGLRRLFMEGCDRVTGKSLARVHEFRELDWLIISDCELISRGPRVDLGPFSRLKHLSLDFALSGADFLKHVLKPKDVRSLELSLLSSGPEIFSSVVRNFSNLEELAVIRCDDLTDEHGVMLSALKNLQCIRISNAVGITDLSFERGIGSRTMNEIVLHNSRITDVGLASLAAHHDRLQNLELIGCGEITDSGLLALLHRNPLIQKLGLRSCPRLRGTFFEVLEKVCPRLENLTVAGPGMNDRALDSFAQRKPEVVVLRPRHARAQ</sequence>
<protein>
    <submittedName>
        <fullName evidence="3">F-box/LRR-repeat protein 20-like</fullName>
    </submittedName>
</protein>
<organism evidence="2 3">
    <name type="scientific">Galendromus occidentalis</name>
    <name type="common">western predatory mite</name>
    <dbReference type="NCBI Taxonomy" id="34638"/>
    <lineage>
        <taxon>Eukaryota</taxon>
        <taxon>Metazoa</taxon>
        <taxon>Ecdysozoa</taxon>
        <taxon>Arthropoda</taxon>
        <taxon>Chelicerata</taxon>
        <taxon>Arachnida</taxon>
        <taxon>Acari</taxon>
        <taxon>Parasitiformes</taxon>
        <taxon>Mesostigmata</taxon>
        <taxon>Gamasina</taxon>
        <taxon>Phytoseioidea</taxon>
        <taxon>Phytoseiidae</taxon>
        <taxon>Typhlodrominae</taxon>
        <taxon>Galendromus</taxon>
    </lineage>
</organism>
<dbReference type="GeneID" id="100903465"/>
<keyword evidence="2" id="KW-1185">Reference proteome</keyword>
<dbReference type="AlphaFoldDB" id="A0AAJ7L4B8"/>
<dbReference type="SMART" id="SM00367">
    <property type="entry name" value="LRR_CC"/>
    <property type="match status" value="5"/>
</dbReference>
<dbReference type="Gene3D" id="3.80.10.10">
    <property type="entry name" value="Ribonuclease Inhibitor"/>
    <property type="match status" value="2"/>
</dbReference>
<evidence type="ECO:0000313" key="2">
    <source>
        <dbReference type="Proteomes" id="UP000694867"/>
    </source>
</evidence>
<dbReference type="PANTHER" id="PTHR13318:SF95">
    <property type="entry name" value="F-BOX PROTEIN YLR352W"/>
    <property type="match status" value="1"/>
</dbReference>
<dbReference type="Pfam" id="PF25372">
    <property type="entry name" value="DUF7885"/>
    <property type="match status" value="1"/>
</dbReference>
<dbReference type="InterPro" id="IPR057207">
    <property type="entry name" value="FBXL15_LRR"/>
</dbReference>
<dbReference type="GO" id="GO:0031146">
    <property type="term" value="P:SCF-dependent proteasomal ubiquitin-dependent protein catabolic process"/>
    <property type="evidence" value="ECO:0007669"/>
    <property type="project" value="TreeGrafter"/>
</dbReference>
<evidence type="ECO:0000313" key="3">
    <source>
        <dbReference type="RefSeq" id="XP_018495389.1"/>
    </source>
</evidence>
<feature type="domain" description="F-box/LRR-repeat protein 15-like leucin rich repeat" evidence="1">
    <location>
        <begin position="309"/>
        <end position="456"/>
    </location>
</feature>
<evidence type="ECO:0000259" key="1">
    <source>
        <dbReference type="Pfam" id="PF25372"/>
    </source>
</evidence>